<proteinExistence type="predicted"/>
<accession>A0A8H5G844</accession>
<reference evidence="2 3" key="1">
    <citation type="journal article" date="2020" name="ISME J.">
        <title>Uncovering the hidden diversity of litter-decomposition mechanisms in mushroom-forming fungi.</title>
        <authorList>
            <person name="Floudas D."/>
            <person name="Bentzer J."/>
            <person name="Ahren D."/>
            <person name="Johansson T."/>
            <person name="Persson P."/>
            <person name="Tunlid A."/>
        </authorList>
    </citation>
    <scope>NUCLEOTIDE SEQUENCE [LARGE SCALE GENOMIC DNA]</scope>
    <source>
        <strain evidence="2 3">CBS 291.85</strain>
    </source>
</reference>
<sequence length="64" mass="6911">MYSINGVLALRFIVVPGFYGVGIVLVIYHLLVDETNTRLPTISDLTDNITGAVAVMRRLSCGAT</sequence>
<comment type="caution">
    <text evidence="2">The sequence shown here is derived from an EMBL/GenBank/DDBJ whole genome shotgun (WGS) entry which is preliminary data.</text>
</comment>
<gene>
    <name evidence="2" type="ORF">D9758_007628</name>
</gene>
<keyword evidence="1" id="KW-1133">Transmembrane helix</keyword>
<name>A0A8H5G844_9AGAR</name>
<keyword evidence="1" id="KW-0472">Membrane</keyword>
<feature type="transmembrane region" description="Helical" evidence="1">
    <location>
        <begin position="12"/>
        <end position="31"/>
    </location>
</feature>
<evidence type="ECO:0000313" key="3">
    <source>
        <dbReference type="Proteomes" id="UP000559256"/>
    </source>
</evidence>
<organism evidence="2 3">
    <name type="scientific">Tetrapyrgos nigripes</name>
    <dbReference type="NCBI Taxonomy" id="182062"/>
    <lineage>
        <taxon>Eukaryota</taxon>
        <taxon>Fungi</taxon>
        <taxon>Dikarya</taxon>
        <taxon>Basidiomycota</taxon>
        <taxon>Agaricomycotina</taxon>
        <taxon>Agaricomycetes</taxon>
        <taxon>Agaricomycetidae</taxon>
        <taxon>Agaricales</taxon>
        <taxon>Marasmiineae</taxon>
        <taxon>Marasmiaceae</taxon>
        <taxon>Tetrapyrgos</taxon>
    </lineage>
</organism>
<dbReference type="Proteomes" id="UP000559256">
    <property type="component" value="Unassembled WGS sequence"/>
</dbReference>
<evidence type="ECO:0000256" key="1">
    <source>
        <dbReference type="SAM" id="Phobius"/>
    </source>
</evidence>
<evidence type="ECO:0000313" key="2">
    <source>
        <dbReference type="EMBL" id="KAF5360041.1"/>
    </source>
</evidence>
<dbReference type="AlphaFoldDB" id="A0A8H5G844"/>
<protein>
    <submittedName>
        <fullName evidence="2">Uncharacterized protein</fullName>
    </submittedName>
</protein>
<keyword evidence="1" id="KW-0812">Transmembrane</keyword>
<dbReference type="EMBL" id="JAACJM010000045">
    <property type="protein sequence ID" value="KAF5360041.1"/>
    <property type="molecule type" value="Genomic_DNA"/>
</dbReference>
<keyword evidence="3" id="KW-1185">Reference proteome</keyword>